<dbReference type="EMBL" id="QJRG01000048">
    <property type="protein sequence ID" value="RWU18795.1"/>
    <property type="molecule type" value="Genomic_DNA"/>
</dbReference>
<feature type="transmembrane region" description="Helical" evidence="1">
    <location>
        <begin position="755"/>
        <end position="778"/>
    </location>
</feature>
<sequence length="824" mass="89706">QLAPTLPAHLGKQLVPPLRHSRYAVRSIREGYVYIFLQRLGKPFVCEAAYRACDTGLLQAVWPYDPGVPIPGIAALGGWTVQVGDPEDVDEARLLFTPDPLSPEMVDRYRDNPVYRNRLQKFDLRTLVNSCGLFVDAITPSNVAGTVAEFLAADNPAARHLLEKQAFPPFRNALAPGDEPRSMGSIYQSALDSLMGGGGVALVLDDPIGIVQELNAWRNDAIEMNLPWLKQTNKEGISNERLYAVAQALDNVETAMQQGYIENAVEDAASKLSAAKYRAMRHQVSFGVSFENMEAQEQRYDPQTVLDNASAEAPEEAFKRYRPLLDMQARTKIKDDFARCDQQAQAEMDKRSSDHIAWLEHDLLIQALDLYDRKDAIWGQAFMEQIGLCLLGMNGCESGAAKLAGWWSDISIGERNLAWRALTRNQAQIRGKTVIAIAEAKAGEVLTAENMVAKLATVNALFKGVAELLGKADSDVQQALAEGSHKWFGANRLGRSLSLFAQAHQYLFELLPDNALDRRLVAPLLGYIHANLGNQVTRLRLEDLAAAGRTASEARVRGQVNYRIGEVRNTLASDFQNGRAGPFYKLRSGIVVAIIESITLLTAASRTDKQTKDYAELVAAGLVTAAAGFELTASGVAAVSARFTPSTVVGRGSAIVLGGLKITGGLLAAVGGGISAVLAALDARVALSEGRYTLRNAYLAQAIVSTAISTLGAMLSLSASGAFLEWLLQNTQRAFLRTILPTVIRWSAALAVPEIAAMLGLALGWATVIGVVVAVVIWKIAPDDLEAWCRHSSFGKREEGDFWKPFQSEELELQRLYEAFNTVN</sequence>
<evidence type="ECO:0000259" key="2">
    <source>
        <dbReference type="Pfam" id="PF20249"/>
    </source>
</evidence>
<dbReference type="Pfam" id="PF20249">
    <property type="entry name" value="VasX_N"/>
    <property type="match status" value="1"/>
</dbReference>
<feature type="transmembrane region" description="Helical" evidence="1">
    <location>
        <begin position="659"/>
        <end position="681"/>
    </location>
</feature>
<dbReference type="InterPro" id="IPR046864">
    <property type="entry name" value="VasX_N"/>
</dbReference>
<evidence type="ECO:0000256" key="1">
    <source>
        <dbReference type="SAM" id="Phobius"/>
    </source>
</evidence>
<dbReference type="InterPro" id="IPR048126">
    <property type="entry name" value="Toxin_VasX"/>
</dbReference>
<proteinExistence type="predicted"/>
<dbReference type="AlphaFoldDB" id="A0A443ZIN2"/>
<feature type="non-terminal residue" evidence="3">
    <location>
        <position position="1"/>
    </location>
</feature>
<reference evidence="3 4" key="1">
    <citation type="submission" date="2018-06" db="EMBL/GenBank/DDBJ databases">
        <title>Bacteria isolated from soil of Wuhan.</title>
        <authorList>
            <person name="Wei X."/>
            <person name="Chunhua H."/>
        </authorList>
    </citation>
    <scope>NUCLEOTIDE SEQUENCE [LARGE SCALE GENOMIC DNA]</scope>
    <source>
        <strain evidence="4">xwS2</strain>
    </source>
</reference>
<dbReference type="Proteomes" id="UP000288983">
    <property type="component" value="Unassembled WGS sequence"/>
</dbReference>
<comment type="caution">
    <text evidence="3">The sequence shown here is derived from an EMBL/GenBank/DDBJ whole genome shotgun (WGS) entry which is preliminary data.</text>
</comment>
<gene>
    <name evidence="3" type="ORF">DM813_20950</name>
</gene>
<accession>A0A443ZIN2</accession>
<feature type="transmembrane region" description="Helical" evidence="1">
    <location>
        <begin position="617"/>
        <end position="639"/>
    </location>
</feature>
<feature type="transmembrane region" description="Helical" evidence="1">
    <location>
        <begin position="702"/>
        <end position="724"/>
    </location>
</feature>
<dbReference type="CDD" id="cd20707">
    <property type="entry name" value="MIX_III"/>
    <property type="match status" value="1"/>
</dbReference>
<keyword evidence="1" id="KW-0472">Membrane</keyword>
<feature type="transmembrane region" description="Helical" evidence="1">
    <location>
        <begin position="586"/>
        <end position="605"/>
    </location>
</feature>
<name>A0A443ZIN2_9PSED</name>
<dbReference type="NCBIfam" id="NF041559">
    <property type="entry name" value="BTH_I2691_fam"/>
    <property type="match status" value="1"/>
</dbReference>
<protein>
    <recommendedName>
        <fullName evidence="2">Toxin VasX N-terminal region domain-containing protein</fullName>
    </recommendedName>
</protein>
<feature type="domain" description="Toxin VasX N-terminal region" evidence="2">
    <location>
        <begin position="5"/>
        <end position="126"/>
    </location>
</feature>
<dbReference type="RefSeq" id="WP_164897276.1">
    <property type="nucleotide sequence ID" value="NZ_QJRG01000048.1"/>
</dbReference>
<organism evidence="3 4">
    <name type="scientific">Pseudomonas alkylphenolica</name>
    <dbReference type="NCBI Taxonomy" id="237609"/>
    <lineage>
        <taxon>Bacteria</taxon>
        <taxon>Pseudomonadati</taxon>
        <taxon>Pseudomonadota</taxon>
        <taxon>Gammaproteobacteria</taxon>
        <taxon>Pseudomonadales</taxon>
        <taxon>Pseudomonadaceae</taxon>
        <taxon>Pseudomonas</taxon>
    </lineage>
</organism>
<evidence type="ECO:0000313" key="3">
    <source>
        <dbReference type="EMBL" id="RWU18795.1"/>
    </source>
</evidence>
<keyword evidence="1" id="KW-0812">Transmembrane</keyword>
<keyword evidence="1" id="KW-1133">Transmembrane helix</keyword>
<evidence type="ECO:0000313" key="4">
    <source>
        <dbReference type="Proteomes" id="UP000288983"/>
    </source>
</evidence>